<keyword evidence="3" id="KW-1185">Reference proteome</keyword>
<dbReference type="Proteomes" id="UP000729402">
    <property type="component" value="Unassembled WGS sequence"/>
</dbReference>
<organism evidence="2 3">
    <name type="scientific">Zizania palustris</name>
    <name type="common">Northern wild rice</name>
    <dbReference type="NCBI Taxonomy" id="103762"/>
    <lineage>
        <taxon>Eukaryota</taxon>
        <taxon>Viridiplantae</taxon>
        <taxon>Streptophyta</taxon>
        <taxon>Embryophyta</taxon>
        <taxon>Tracheophyta</taxon>
        <taxon>Spermatophyta</taxon>
        <taxon>Magnoliopsida</taxon>
        <taxon>Liliopsida</taxon>
        <taxon>Poales</taxon>
        <taxon>Poaceae</taxon>
        <taxon>BOP clade</taxon>
        <taxon>Oryzoideae</taxon>
        <taxon>Oryzeae</taxon>
        <taxon>Zizaniinae</taxon>
        <taxon>Zizania</taxon>
    </lineage>
</organism>
<evidence type="ECO:0000256" key="1">
    <source>
        <dbReference type="SAM" id="MobiDB-lite"/>
    </source>
</evidence>
<comment type="caution">
    <text evidence="2">The sequence shown here is derived from an EMBL/GenBank/DDBJ whole genome shotgun (WGS) entry which is preliminary data.</text>
</comment>
<reference evidence="2" key="1">
    <citation type="journal article" date="2021" name="bioRxiv">
        <title>Whole Genome Assembly and Annotation of Northern Wild Rice, Zizania palustris L., Supports a Whole Genome Duplication in the Zizania Genus.</title>
        <authorList>
            <person name="Haas M."/>
            <person name="Kono T."/>
            <person name="Macchietto M."/>
            <person name="Millas R."/>
            <person name="McGilp L."/>
            <person name="Shao M."/>
            <person name="Duquette J."/>
            <person name="Hirsch C.N."/>
            <person name="Kimball J."/>
        </authorList>
    </citation>
    <scope>NUCLEOTIDE SEQUENCE</scope>
    <source>
        <tissue evidence="2">Fresh leaf tissue</tissue>
    </source>
</reference>
<feature type="compositionally biased region" description="Low complexity" evidence="1">
    <location>
        <begin position="36"/>
        <end position="48"/>
    </location>
</feature>
<sequence length="75" mass="8015">MEVAVAHVRRKDLPSYVLQQLGSAGHQLKRKRADDSSSSSSSSSLAASDDSKSSSGYRDTKRASALAMIRPSFSV</sequence>
<dbReference type="EMBL" id="JAAALK010000086">
    <property type="protein sequence ID" value="KAG8082952.1"/>
    <property type="molecule type" value="Genomic_DNA"/>
</dbReference>
<protein>
    <submittedName>
        <fullName evidence="2">Uncharacterized protein</fullName>
    </submittedName>
</protein>
<feature type="region of interest" description="Disordered" evidence="1">
    <location>
        <begin position="23"/>
        <end position="62"/>
    </location>
</feature>
<dbReference type="AlphaFoldDB" id="A0A8J5VSG9"/>
<accession>A0A8J5VSG9</accession>
<name>A0A8J5VSG9_ZIZPA</name>
<proteinExistence type="predicted"/>
<gene>
    <name evidence="2" type="ORF">GUJ93_ZPchr0014g47290</name>
</gene>
<reference evidence="2" key="2">
    <citation type="submission" date="2021-02" db="EMBL/GenBank/DDBJ databases">
        <authorList>
            <person name="Kimball J.A."/>
            <person name="Haas M.W."/>
            <person name="Macchietto M."/>
            <person name="Kono T."/>
            <person name="Duquette J."/>
            <person name="Shao M."/>
        </authorList>
    </citation>
    <scope>NUCLEOTIDE SEQUENCE</scope>
    <source>
        <tissue evidence="2">Fresh leaf tissue</tissue>
    </source>
</reference>
<evidence type="ECO:0000313" key="3">
    <source>
        <dbReference type="Proteomes" id="UP000729402"/>
    </source>
</evidence>
<evidence type="ECO:0000313" key="2">
    <source>
        <dbReference type="EMBL" id="KAG8082952.1"/>
    </source>
</evidence>